<feature type="transmembrane region" description="Helical" evidence="9">
    <location>
        <begin position="731"/>
        <end position="753"/>
    </location>
</feature>
<dbReference type="EMBL" id="HBUF01346599">
    <property type="protein sequence ID" value="CAG6709977.1"/>
    <property type="molecule type" value="Transcribed_RNA"/>
</dbReference>
<evidence type="ECO:0000259" key="10">
    <source>
        <dbReference type="PROSITE" id="PS50156"/>
    </source>
</evidence>
<dbReference type="FunFam" id="1.20.1640.10:FF:000013">
    <property type="entry name" value="PaTched Related family"/>
    <property type="match status" value="1"/>
</dbReference>
<dbReference type="EMBL" id="HBUF01346598">
    <property type="protein sequence ID" value="CAG6709974.1"/>
    <property type="molecule type" value="Transcribed_RNA"/>
</dbReference>
<feature type="transmembrane region" description="Helical" evidence="9">
    <location>
        <begin position="304"/>
        <end position="324"/>
    </location>
</feature>
<dbReference type="AlphaFoldDB" id="A0A8D8UQG4"/>
<evidence type="ECO:0000256" key="2">
    <source>
        <dbReference type="ARBA" id="ARBA00005585"/>
    </source>
</evidence>
<dbReference type="EMBL" id="HBUF01563385">
    <property type="protein sequence ID" value="CAG6763420.1"/>
    <property type="molecule type" value="Transcribed_RNA"/>
</dbReference>
<evidence type="ECO:0000256" key="3">
    <source>
        <dbReference type="ARBA" id="ARBA00022475"/>
    </source>
</evidence>
<evidence type="ECO:0000256" key="4">
    <source>
        <dbReference type="ARBA" id="ARBA00022692"/>
    </source>
</evidence>
<evidence type="ECO:0000256" key="6">
    <source>
        <dbReference type="ARBA" id="ARBA00023136"/>
    </source>
</evidence>
<comment type="similarity">
    <text evidence="2">Belongs to the patched family.</text>
</comment>
<evidence type="ECO:0000256" key="9">
    <source>
        <dbReference type="SAM" id="Phobius"/>
    </source>
</evidence>
<dbReference type="InterPro" id="IPR051697">
    <property type="entry name" value="Patched_domain-protein"/>
</dbReference>
<keyword evidence="5 9" id="KW-1133">Transmembrane helix</keyword>
<keyword evidence="3" id="KW-1003">Cell membrane</keyword>
<dbReference type="PANTHER" id="PTHR10796">
    <property type="entry name" value="PATCHED-RELATED"/>
    <property type="match status" value="1"/>
</dbReference>
<feature type="transmembrane region" description="Helical" evidence="9">
    <location>
        <begin position="19"/>
        <end position="42"/>
    </location>
</feature>
<keyword evidence="7" id="KW-0325">Glycoprotein</keyword>
<dbReference type="Pfam" id="PF02460">
    <property type="entry name" value="Patched"/>
    <property type="match status" value="1"/>
</dbReference>
<dbReference type="EMBL" id="HBUF01563386">
    <property type="protein sequence ID" value="CAG6763422.1"/>
    <property type="molecule type" value="Transcribed_RNA"/>
</dbReference>
<evidence type="ECO:0000256" key="1">
    <source>
        <dbReference type="ARBA" id="ARBA00004651"/>
    </source>
</evidence>
<dbReference type="EMBL" id="HBUF01346600">
    <property type="protein sequence ID" value="CAG6709980.1"/>
    <property type="molecule type" value="Transcribed_RNA"/>
</dbReference>
<evidence type="ECO:0000256" key="5">
    <source>
        <dbReference type="ARBA" id="ARBA00022989"/>
    </source>
</evidence>
<dbReference type="EMBL" id="HBUF01285316">
    <property type="protein sequence ID" value="CAG6688161.1"/>
    <property type="molecule type" value="Transcribed_RNA"/>
</dbReference>
<dbReference type="EMBL" id="HBUF01346597">
    <property type="protein sequence ID" value="CAG6709971.1"/>
    <property type="molecule type" value="Transcribed_RNA"/>
</dbReference>
<name>A0A8D8UQG4_9HEMI</name>
<keyword evidence="4 9" id="KW-0812">Transmembrane</keyword>
<dbReference type="InterPro" id="IPR000731">
    <property type="entry name" value="SSD"/>
</dbReference>
<feature type="transmembrane region" description="Helical" evidence="9">
    <location>
        <begin position="796"/>
        <end position="820"/>
    </location>
</feature>
<feature type="compositionally biased region" description="Basic and acidic residues" evidence="8">
    <location>
        <begin position="1000"/>
        <end position="1009"/>
    </location>
</feature>
<feature type="compositionally biased region" description="Polar residues" evidence="8">
    <location>
        <begin position="976"/>
        <end position="992"/>
    </location>
</feature>
<feature type="transmembrane region" description="Helical" evidence="9">
    <location>
        <begin position="759"/>
        <end position="784"/>
    </location>
</feature>
<keyword evidence="6 9" id="KW-0472">Membrane</keyword>
<feature type="transmembrane region" description="Helical" evidence="9">
    <location>
        <begin position="832"/>
        <end position="855"/>
    </location>
</feature>
<dbReference type="EMBL" id="HBUF01346596">
    <property type="protein sequence ID" value="CAG6709968.1"/>
    <property type="molecule type" value="Transcribed_RNA"/>
</dbReference>
<feature type="transmembrane region" description="Helical" evidence="9">
    <location>
        <begin position="271"/>
        <end position="292"/>
    </location>
</feature>
<feature type="domain" description="SSD" evidence="10">
    <location>
        <begin position="271"/>
        <end position="428"/>
    </location>
</feature>
<dbReference type="PROSITE" id="PS50156">
    <property type="entry name" value="SSD"/>
    <property type="match status" value="1"/>
</dbReference>
<evidence type="ECO:0000313" key="11">
    <source>
        <dbReference type="EMBL" id="CAG6709989.1"/>
    </source>
</evidence>
<feature type="compositionally biased region" description="Basic and acidic residues" evidence="8">
    <location>
        <begin position="956"/>
        <end position="973"/>
    </location>
</feature>
<dbReference type="SUPFAM" id="SSF82866">
    <property type="entry name" value="Multidrug efflux transporter AcrB transmembrane domain"/>
    <property type="match status" value="2"/>
</dbReference>
<feature type="compositionally biased region" description="Basic residues" evidence="8">
    <location>
        <begin position="1021"/>
        <end position="1034"/>
    </location>
</feature>
<feature type="transmembrane region" description="Helical" evidence="9">
    <location>
        <begin position="497"/>
        <end position="517"/>
    </location>
</feature>
<dbReference type="Gene3D" id="1.20.1640.10">
    <property type="entry name" value="Multidrug efflux transporter AcrB transmembrane domain"/>
    <property type="match status" value="2"/>
</dbReference>
<evidence type="ECO:0000256" key="7">
    <source>
        <dbReference type="ARBA" id="ARBA00023180"/>
    </source>
</evidence>
<dbReference type="GO" id="GO:0005886">
    <property type="term" value="C:plasma membrane"/>
    <property type="evidence" value="ECO:0007669"/>
    <property type="project" value="UniProtKB-SubCell"/>
</dbReference>
<feature type="transmembrane region" description="Helical" evidence="9">
    <location>
        <begin position="406"/>
        <end position="431"/>
    </location>
</feature>
<reference evidence="11" key="1">
    <citation type="submission" date="2021-05" db="EMBL/GenBank/DDBJ databases">
        <authorList>
            <person name="Alioto T."/>
            <person name="Alioto T."/>
            <person name="Gomez Garrido J."/>
        </authorList>
    </citation>
    <scope>NUCLEOTIDE SEQUENCE</scope>
</reference>
<dbReference type="InterPro" id="IPR003392">
    <property type="entry name" value="PTHD_SSD"/>
</dbReference>
<evidence type="ECO:0000256" key="8">
    <source>
        <dbReference type="SAM" id="MobiDB-lite"/>
    </source>
</evidence>
<feature type="region of interest" description="Disordered" evidence="8">
    <location>
        <begin position="923"/>
        <end position="1034"/>
    </location>
</feature>
<feature type="transmembrane region" description="Helical" evidence="9">
    <location>
        <begin position="374"/>
        <end position="394"/>
    </location>
</feature>
<dbReference type="EMBL" id="HBUF01027485">
    <property type="protein sequence ID" value="CAG6613414.1"/>
    <property type="molecule type" value="Transcribed_RNA"/>
</dbReference>
<feature type="transmembrane region" description="Helical" evidence="9">
    <location>
        <begin position="706"/>
        <end position="724"/>
    </location>
</feature>
<dbReference type="EMBL" id="HBUF01346603">
    <property type="protein sequence ID" value="CAG6709989.1"/>
    <property type="molecule type" value="Transcribed_RNA"/>
</dbReference>
<dbReference type="EMBL" id="HBUF01285315">
    <property type="protein sequence ID" value="CAG6688159.1"/>
    <property type="molecule type" value="Transcribed_RNA"/>
</dbReference>
<dbReference type="EMBL" id="HBUF01027484">
    <property type="protein sequence ID" value="CAG6613411.1"/>
    <property type="molecule type" value="Transcribed_RNA"/>
</dbReference>
<organism evidence="11">
    <name type="scientific">Cacopsylla melanoneura</name>
    <dbReference type="NCBI Taxonomy" id="428564"/>
    <lineage>
        <taxon>Eukaryota</taxon>
        <taxon>Metazoa</taxon>
        <taxon>Ecdysozoa</taxon>
        <taxon>Arthropoda</taxon>
        <taxon>Hexapoda</taxon>
        <taxon>Insecta</taxon>
        <taxon>Pterygota</taxon>
        <taxon>Neoptera</taxon>
        <taxon>Paraneoptera</taxon>
        <taxon>Hemiptera</taxon>
        <taxon>Sternorrhyncha</taxon>
        <taxon>Psylloidea</taxon>
        <taxon>Psyllidae</taxon>
        <taxon>Psyllinae</taxon>
        <taxon>Cacopsylla</taxon>
    </lineage>
</organism>
<sequence length="1034" mass="117478">MGCGLKCVDDTLKRLFFKLGVQIALTPGYFIIVPILLTVICVTGFQQIYFEMDPEYLFSPQHGPGKNERAIVESFFKMNYTARFNPTRITRPGRFGRIIAIPKHGDTMLTKEIWKELRLIDQIVHNTSIVYGEDNTVYRYEDICAKWVDSCFPNDILNLDYVMDEVETKALNLTFPIMFNPVTWDAHAFPVYFGATEISDEGTIIRVPALQMVYFVTADTKAQDARGSKWEEAFLDAIGQAEELGTFKHISTARFASRTLDIELEKNTRSVVPYFTTTFVIMATFSVLTLLMTDWVRSKPYLGLMGNASTAMAIVAAFGAAVYLRIPFIGINFVSPLLMCSVGIDDTFVMLAAWRRTPITMSVPERMGHMMAEAAVSITITSLTDIVSFSIGTANPFPSIQIFCMYSGLAVCFIFAFHCTFFAACVALGGYAEEKNLHAFTCRKVKPLSMSGKKSWLYRMFCSGGINPKDPDNPEDNPDNAIMVWFRDTLAWYINQWPVKVLVILVFISYLGGALYGTTQLQEGLQRTKLSKKDSYSIEFYDREDVYFREFPYRIQVIVTGELPYWDVDVQNQMENLTKSFEASPFISAPLYTESWLRSFVSYVRRNQDFLNVTIDTREGFLKTLNDLWLFKPNPFSLDIKFNEDGTKIVASRFMIQAVNITDGNMEKEMVKELRRIAHASPLNVSVFHPYFVFFDQFELVRPTTFQSMLGGSVTMMFISFIFIPNILCSMWVAFSIVSIGTGVLGYMAMWSVNLDSISMINLIMCTGFSVDFTAHICYAYMSSESNDPKERVREALYALGLPIFQGAMSTILGVSALILADSYIFLVFFKMTFMVILFGALHGMFLLPVLLSIFGPGSCTRRKKSISDIEKTFPHPYCIPHPSLHPMTHMNGKSHFGGVPLHGMVQASPRIVMSTYDGDTRGKFIVDSPENDQGLGTSEDSSESSSSRSQKQRQKMMEDDERQRRKYVEGWRKSSVPNVGEFSQPNRTSFHNAGYLSDDEVRPYRGEGSKPSLQYQNNQHRPRQHYSRKEHRY</sequence>
<accession>A0A8D8UQG4</accession>
<proteinExistence type="inferred from homology"/>
<dbReference type="EMBL" id="HBUF01346602">
    <property type="protein sequence ID" value="CAG6709986.1"/>
    <property type="molecule type" value="Transcribed_RNA"/>
</dbReference>
<dbReference type="GO" id="GO:0030659">
    <property type="term" value="C:cytoplasmic vesicle membrane"/>
    <property type="evidence" value="ECO:0007669"/>
    <property type="project" value="TreeGrafter"/>
</dbReference>
<dbReference type="EMBL" id="HBUF01346601">
    <property type="protein sequence ID" value="CAG6709983.1"/>
    <property type="molecule type" value="Transcribed_RNA"/>
</dbReference>
<protein>
    <submittedName>
        <fullName evidence="11">Patched domain-containing protein 3</fullName>
    </submittedName>
</protein>
<comment type="subcellular location">
    <subcellularLocation>
        <location evidence="1">Cell membrane</location>
        <topology evidence="1">Multi-pass membrane protein</topology>
    </subcellularLocation>
</comment>
<dbReference type="PANTHER" id="PTHR10796:SF92">
    <property type="entry name" value="PATCHED-RELATED, ISOFORM A"/>
    <property type="match status" value="1"/>
</dbReference>